<dbReference type="PANTHER" id="PTHR33375">
    <property type="entry name" value="CHROMOSOME-PARTITIONING PROTEIN PARB-RELATED"/>
    <property type="match status" value="1"/>
</dbReference>
<dbReference type="EMBL" id="CP132307">
    <property type="protein sequence ID" value="WLS01101.1"/>
    <property type="molecule type" value="Genomic_DNA"/>
</dbReference>
<keyword evidence="5" id="KW-1185">Reference proteome</keyword>
<keyword evidence="4" id="KW-0614">Plasmid</keyword>
<feature type="domain" description="ParB-like N-terminal" evidence="3">
    <location>
        <begin position="55"/>
        <end position="146"/>
    </location>
</feature>
<dbReference type="Gene3D" id="1.10.10.2830">
    <property type="match status" value="1"/>
</dbReference>
<evidence type="ECO:0000256" key="2">
    <source>
        <dbReference type="SAM" id="MobiDB-lite"/>
    </source>
</evidence>
<dbReference type="InterPro" id="IPR036086">
    <property type="entry name" value="ParB/Sulfiredoxin_sf"/>
</dbReference>
<dbReference type="Pfam" id="PF07506">
    <property type="entry name" value="RepB"/>
    <property type="match status" value="1"/>
</dbReference>
<geneLocation type="plasmid" evidence="4 5">
    <name>unnamed5</name>
</geneLocation>
<gene>
    <name evidence="4" type="primary">repB</name>
    <name evidence="4" type="ORF">Q9313_27360</name>
</gene>
<dbReference type="SMART" id="SM00470">
    <property type="entry name" value="ParB"/>
    <property type="match status" value="1"/>
</dbReference>
<evidence type="ECO:0000259" key="3">
    <source>
        <dbReference type="SMART" id="SM00470"/>
    </source>
</evidence>
<dbReference type="CDD" id="cd16405">
    <property type="entry name" value="RepB_like_N"/>
    <property type="match status" value="1"/>
</dbReference>
<dbReference type="Pfam" id="PF02195">
    <property type="entry name" value="ParB_N"/>
    <property type="match status" value="1"/>
</dbReference>
<dbReference type="GO" id="GO:0007059">
    <property type="term" value="P:chromosome segregation"/>
    <property type="evidence" value="ECO:0007669"/>
    <property type="project" value="TreeGrafter"/>
</dbReference>
<dbReference type="InterPro" id="IPR037972">
    <property type="entry name" value="RepB_N"/>
</dbReference>
<dbReference type="Proteomes" id="UP001234585">
    <property type="component" value="Plasmid unnamed5"/>
</dbReference>
<feature type="region of interest" description="Disordered" evidence="2">
    <location>
        <begin position="1"/>
        <end position="22"/>
    </location>
</feature>
<dbReference type="NCBIfam" id="TIGR00180">
    <property type="entry name" value="parB_part"/>
    <property type="match status" value="1"/>
</dbReference>
<reference evidence="4 5" key="1">
    <citation type="submission" date="2023-08" db="EMBL/GenBank/DDBJ databases">
        <title>Pathogen: clinical or host-associated sample.</title>
        <authorList>
            <person name="Hergert J."/>
            <person name="Casey R."/>
            <person name="Wagner J."/>
            <person name="Young E.L."/>
            <person name="Oakeson K.F."/>
        </authorList>
    </citation>
    <scope>NUCLEOTIDE SEQUENCE [LARGE SCALE GENOMIC DNA]</scope>
    <source>
        <strain evidence="4 5">1760953</strain>
        <plasmid evidence="4 5">unnamed5</plasmid>
    </source>
</reference>
<organism evidence="4 5">
    <name type="scientific">Shinella sumterensis</name>
    <dbReference type="NCBI Taxonomy" id="1967501"/>
    <lineage>
        <taxon>Bacteria</taxon>
        <taxon>Pseudomonadati</taxon>
        <taxon>Pseudomonadota</taxon>
        <taxon>Alphaproteobacteria</taxon>
        <taxon>Hyphomicrobiales</taxon>
        <taxon>Rhizobiaceae</taxon>
        <taxon>Shinella</taxon>
    </lineage>
</organism>
<dbReference type="InterPro" id="IPR011111">
    <property type="entry name" value="Plasmid_RepB"/>
</dbReference>
<dbReference type="InterPro" id="IPR017819">
    <property type="entry name" value="Plasmid_partition_RepB"/>
</dbReference>
<dbReference type="PANTHER" id="PTHR33375:SF1">
    <property type="entry name" value="CHROMOSOME-PARTITIONING PROTEIN PARB-RELATED"/>
    <property type="match status" value="1"/>
</dbReference>
<dbReference type="GO" id="GO:0005694">
    <property type="term" value="C:chromosome"/>
    <property type="evidence" value="ECO:0007669"/>
    <property type="project" value="TreeGrafter"/>
</dbReference>
<name>A0AA50CQT8_9HYPH</name>
<dbReference type="SUPFAM" id="SSF110849">
    <property type="entry name" value="ParB/Sulfiredoxin"/>
    <property type="match status" value="1"/>
</dbReference>
<sequence>MARKHHLSDLVGAKLPDGNSHDGAVQEAALPAFSSRGAIGAVSRSISALKSQALMDLDPDLIDEPKVVDRLEEDPADFEEFARQIKEQGQQVPILVRPHPDIEGRYQIAYGRRRRRACKAAGILVKAAVKPLTDDELVRAQGQENTGRRDLSFIERALYAAELEANGYGRETIMAALGIDKTGLSKLISAAQSVPADIIRSIGPSPKAGRDRWLKFADRLASKGALESIFVEVGKSDFKTLPSDDRFVLLFNVVAPQKAAKSRASIWKAEDGSRPLRYKEDAKTFTLVLDKKTAPDFGAFLLKSMPDIYAEFKRSKE</sequence>
<dbReference type="RefSeq" id="WP_306041371.1">
    <property type="nucleotide sequence ID" value="NZ_CP132307.1"/>
</dbReference>
<evidence type="ECO:0000313" key="4">
    <source>
        <dbReference type="EMBL" id="WLS01101.1"/>
    </source>
</evidence>
<dbReference type="InterPro" id="IPR050336">
    <property type="entry name" value="Chromosome_partition/occlusion"/>
</dbReference>
<comment type="similarity">
    <text evidence="1">Belongs to the ParB family.</text>
</comment>
<dbReference type="SUPFAM" id="SSF109709">
    <property type="entry name" value="KorB DNA-binding domain-like"/>
    <property type="match status" value="1"/>
</dbReference>
<dbReference type="GO" id="GO:0003677">
    <property type="term" value="F:DNA binding"/>
    <property type="evidence" value="ECO:0007669"/>
    <property type="project" value="InterPro"/>
</dbReference>
<dbReference type="InterPro" id="IPR003115">
    <property type="entry name" value="ParB_N"/>
</dbReference>
<dbReference type="Gene3D" id="3.90.1530.30">
    <property type="match status" value="1"/>
</dbReference>
<dbReference type="NCBIfam" id="TIGR03454">
    <property type="entry name" value="partition_RepB"/>
    <property type="match status" value="1"/>
</dbReference>
<dbReference type="AlphaFoldDB" id="A0AA50CQT8"/>
<dbReference type="InterPro" id="IPR004437">
    <property type="entry name" value="ParB/RepB/Spo0J"/>
</dbReference>
<evidence type="ECO:0000313" key="5">
    <source>
        <dbReference type="Proteomes" id="UP001234585"/>
    </source>
</evidence>
<proteinExistence type="inferred from homology"/>
<protein>
    <submittedName>
        <fullName evidence="4">Plasmid partitioning protein RepB</fullName>
    </submittedName>
</protein>
<accession>A0AA50CQT8</accession>
<evidence type="ECO:0000256" key="1">
    <source>
        <dbReference type="ARBA" id="ARBA00006295"/>
    </source>
</evidence>